<organism evidence="2 3">
    <name type="scientific">Triparma strigata</name>
    <dbReference type="NCBI Taxonomy" id="1606541"/>
    <lineage>
        <taxon>Eukaryota</taxon>
        <taxon>Sar</taxon>
        <taxon>Stramenopiles</taxon>
        <taxon>Ochrophyta</taxon>
        <taxon>Bolidophyceae</taxon>
        <taxon>Parmales</taxon>
        <taxon>Triparmaceae</taxon>
        <taxon>Triparma</taxon>
    </lineage>
</organism>
<keyword evidence="1" id="KW-0812">Transmembrane</keyword>
<evidence type="ECO:0000313" key="2">
    <source>
        <dbReference type="EMBL" id="GMH98279.1"/>
    </source>
</evidence>
<dbReference type="AlphaFoldDB" id="A0A9W7BWY0"/>
<reference evidence="3" key="1">
    <citation type="journal article" date="2023" name="Commun. Biol.">
        <title>Genome analysis of Parmales, the sister group of diatoms, reveals the evolutionary specialization of diatoms from phago-mixotrophs to photoautotrophs.</title>
        <authorList>
            <person name="Ban H."/>
            <person name="Sato S."/>
            <person name="Yoshikawa S."/>
            <person name="Yamada K."/>
            <person name="Nakamura Y."/>
            <person name="Ichinomiya M."/>
            <person name="Sato N."/>
            <person name="Blanc-Mathieu R."/>
            <person name="Endo H."/>
            <person name="Kuwata A."/>
            <person name="Ogata H."/>
        </authorList>
    </citation>
    <scope>NUCLEOTIDE SEQUENCE [LARGE SCALE GENOMIC DNA]</scope>
    <source>
        <strain evidence="3">NIES 3701</strain>
    </source>
</reference>
<evidence type="ECO:0000313" key="3">
    <source>
        <dbReference type="Proteomes" id="UP001165085"/>
    </source>
</evidence>
<dbReference type="Proteomes" id="UP001165085">
    <property type="component" value="Unassembled WGS sequence"/>
</dbReference>
<feature type="transmembrane region" description="Helical" evidence="1">
    <location>
        <begin position="49"/>
        <end position="69"/>
    </location>
</feature>
<keyword evidence="1" id="KW-1133">Transmembrane helix</keyword>
<keyword evidence="3" id="KW-1185">Reference proteome</keyword>
<protein>
    <submittedName>
        <fullName evidence="2">Uncharacterized protein</fullName>
    </submittedName>
</protein>
<feature type="transmembrane region" description="Helical" evidence="1">
    <location>
        <begin position="121"/>
        <end position="145"/>
    </location>
</feature>
<comment type="caution">
    <text evidence="2">The sequence shown here is derived from an EMBL/GenBank/DDBJ whole genome shotgun (WGS) entry which is preliminary data.</text>
</comment>
<name>A0A9W7BWY0_9STRA</name>
<dbReference type="EMBL" id="BRXY01000513">
    <property type="protein sequence ID" value="GMH98279.1"/>
    <property type="molecule type" value="Genomic_DNA"/>
</dbReference>
<accession>A0A9W7BWY0</accession>
<gene>
    <name evidence="2" type="ORF">TrST_g982</name>
</gene>
<keyword evidence="1" id="KW-0472">Membrane</keyword>
<sequence length="183" mass="20365">MFKSLTGVLIPTLFISAESLRCIMESTPDAKIDDRGFIEHCGNPSRPTWWVSLFLFVSWYLTYLIPPLLPSDRTPTWGDVMNLNMGRIEGLQFILFSTFSILALVVYALTNKEGTELSEFLQGLINVMGVNGVILLVIVGYEYIIKPAIFRPTTRSHASSSVTSQDALHLPHANNPCNTTNAL</sequence>
<evidence type="ECO:0000256" key="1">
    <source>
        <dbReference type="SAM" id="Phobius"/>
    </source>
</evidence>
<proteinExistence type="predicted"/>
<feature type="transmembrane region" description="Helical" evidence="1">
    <location>
        <begin position="90"/>
        <end position="109"/>
    </location>
</feature>